<comment type="caution">
    <text evidence="2">The sequence shown here is derived from an EMBL/GenBank/DDBJ whole genome shotgun (WGS) entry which is preliminary data.</text>
</comment>
<keyword evidence="1" id="KW-1133">Transmembrane helix</keyword>
<dbReference type="EMBL" id="JACOPQ010000005">
    <property type="protein sequence ID" value="MBC5736953.1"/>
    <property type="molecule type" value="Genomic_DNA"/>
</dbReference>
<name>A0A8J6MGK2_9FIRM</name>
<dbReference type="Proteomes" id="UP000607645">
    <property type="component" value="Unassembled WGS sequence"/>
</dbReference>
<dbReference type="InterPro" id="IPR025699">
    <property type="entry name" value="ABC2_memb-like"/>
</dbReference>
<keyword evidence="1" id="KW-0812">Transmembrane</keyword>
<sequence length="215" mass="24279">MKNLLYKEVRLALHPTNFIFLTFFLMVFIPGYPYYVAPFWTILGVNFLCMNGRENHDVDYSLLLPVRKRDIVKARITVVCALELLQLLLAVPAFIIKDAVMPMDNPLGMEANLAFVGISLVLLGVFNLLFFTRYYKNTNKVGAPFVVAMAVYWVLLILAEAMTYFVPFFQYELDTRGTQFLGAKLAVLAVGAAAFAALTFLAYRSSAKSFEKLDL</sequence>
<protein>
    <submittedName>
        <fullName evidence="2">ABC-2 transporter permease</fullName>
    </submittedName>
</protein>
<keyword evidence="1" id="KW-0472">Membrane</keyword>
<organism evidence="2 3">
    <name type="scientific">Lawsonibacter faecis</name>
    <dbReference type="NCBI Taxonomy" id="2763052"/>
    <lineage>
        <taxon>Bacteria</taxon>
        <taxon>Bacillati</taxon>
        <taxon>Bacillota</taxon>
        <taxon>Clostridia</taxon>
        <taxon>Eubacteriales</taxon>
        <taxon>Oscillospiraceae</taxon>
        <taxon>Lawsonibacter</taxon>
    </lineage>
</organism>
<evidence type="ECO:0000313" key="3">
    <source>
        <dbReference type="Proteomes" id="UP000607645"/>
    </source>
</evidence>
<feature type="transmembrane region" description="Helical" evidence="1">
    <location>
        <begin position="111"/>
        <end position="131"/>
    </location>
</feature>
<keyword evidence="3" id="KW-1185">Reference proteome</keyword>
<reference evidence="2" key="1">
    <citation type="submission" date="2020-08" db="EMBL/GenBank/DDBJ databases">
        <title>Genome public.</title>
        <authorList>
            <person name="Liu C."/>
            <person name="Sun Q."/>
        </authorList>
    </citation>
    <scope>NUCLEOTIDE SEQUENCE</scope>
    <source>
        <strain evidence="2">NSJ-52</strain>
    </source>
</reference>
<dbReference type="Pfam" id="PF13346">
    <property type="entry name" value="ABC2_membrane_5"/>
    <property type="match status" value="1"/>
</dbReference>
<feature type="transmembrane region" description="Helical" evidence="1">
    <location>
        <begin position="185"/>
        <end position="203"/>
    </location>
</feature>
<dbReference type="RefSeq" id="WP_155147641.1">
    <property type="nucleotide sequence ID" value="NZ_JACOPQ010000005.1"/>
</dbReference>
<proteinExistence type="predicted"/>
<accession>A0A8J6MGK2</accession>
<gene>
    <name evidence="2" type="ORF">H8S62_07990</name>
</gene>
<feature type="transmembrane region" description="Helical" evidence="1">
    <location>
        <begin position="74"/>
        <end position="96"/>
    </location>
</feature>
<evidence type="ECO:0000256" key="1">
    <source>
        <dbReference type="SAM" id="Phobius"/>
    </source>
</evidence>
<dbReference type="AlphaFoldDB" id="A0A8J6MGK2"/>
<evidence type="ECO:0000313" key="2">
    <source>
        <dbReference type="EMBL" id="MBC5736953.1"/>
    </source>
</evidence>
<feature type="transmembrane region" description="Helical" evidence="1">
    <location>
        <begin position="143"/>
        <end position="165"/>
    </location>
</feature>